<keyword evidence="18" id="KW-1185">Reference proteome</keyword>
<feature type="compositionally biased region" description="Basic and acidic residues" evidence="14">
    <location>
        <begin position="590"/>
        <end position="599"/>
    </location>
</feature>
<dbReference type="InterPro" id="IPR029060">
    <property type="entry name" value="PIN-like_dom_sf"/>
</dbReference>
<dbReference type="InterPro" id="IPR008918">
    <property type="entry name" value="HhH2"/>
</dbReference>
<dbReference type="OrthoDB" id="31113at2759"/>
<dbReference type="GO" id="GO:0017108">
    <property type="term" value="F:5'-flap endonuclease activity"/>
    <property type="evidence" value="ECO:0007669"/>
    <property type="project" value="UniProtKB-ARBA"/>
</dbReference>
<dbReference type="Proteomes" id="UP000000311">
    <property type="component" value="Unassembled WGS sequence"/>
</dbReference>
<dbReference type="KEGG" id="cfo:105253603"/>
<evidence type="ECO:0000256" key="5">
    <source>
        <dbReference type="ARBA" id="ARBA00022722"/>
    </source>
</evidence>
<evidence type="ECO:0000256" key="2">
    <source>
        <dbReference type="ARBA" id="ARBA00004123"/>
    </source>
</evidence>
<evidence type="ECO:0000259" key="15">
    <source>
        <dbReference type="SMART" id="SM00484"/>
    </source>
</evidence>
<keyword evidence="12" id="KW-0539">Nucleus</keyword>
<comment type="subcellular location">
    <subcellularLocation>
        <location evidence="2">Nucleus</location>
    </subcellularLocation>
</comment>
<keyword evidence="10" id="KW-0460">Magnesium</keyword>
<organism evidence="18">
    <name type="scientific">Camponotus floridanus</name>
    <name type="common">Florida carpenter ant</name>
    <dbReference type="NCBI Taxonomy" id="104421"/>
    <lineage>
        <taxon>Eukaryota</taxon>
        <taxon>Metazoa</taxon>
        <taxon>Ecdysozoa</taxon>
        <taxon>Arthropoda</taxon>
        <taxon>Hexapoda</taxon>
        <taxon>Insecta</taxon>
        <taxon>Pterygota</taxon>
        <taxon>Neoptera</taxon>
        <taxon>Endopterygota</taxon>
        <taxon>Hymenoptera</taxon>
        <taxon>Apocrita</taxon>
        <taxon>Aculeata</taxon>
        <taxon>Formicoidea</taxon>
        <taxon>Formicidae</taxon>
        <taxon>Formicinae</taxon>
        <taxon>Camponotus</taxon>
    </lineage>
</organism>
<evidence type="ECO:0000256" key="11">
    <source>
        <dbReference type="ARBA" id="ARBA00023204"/>
    </source>
</evidence>
<evidence type="ECO:0000256" key="9">
    <source>
        <dbReference type="ARBA" id="ARBA00022801"/>
    </source>
</evidence>
<dbReference type="FunFam" id="1.10.150.20:FF:000030">
    <property type="entry name" value="Flap endonuclease GEN-like 1"/>
    <property type="match status" value="1"/>
</dbReference>
<dbReference type="Gene3D" id="3.40.50.1010">
    <property type="entry name" value="5'-nuclease"/>
    <property type="match status" value="2"/>
</dbReference>
<evidence type="ECO:0000256" key="6">
    <source>
        <dbReference type="ARBA" id="ARBA00022723"/>
    </source>
</evidence>
<evidence type="ECO:0000256" key="4">
    <source>
        <dbReference type="ARBA" id="ARBA00022553"/>
    </source>
</evidence>
<accession>E2AKY4</accession>
<keyword evidence="7" id="KW-0255">Endonuclease</keyword>
<keyword evidence="9" id="KW-0378">Hydrolase</keyword>
<evidence type="ECO:0000256" key="10">
    <source>
        <dbReference type="ARBA" id="ARBA00022842"/>
    </source>
</evidence>
<dbReference type="InParanoid" id="E2AKY4"/>
<dbReference type="GO" id="GO:0006289">
    <property type="term" value="P:nucleotide-excision repair"/>
    <property type="evidence" value="ECO:0007669"/>
    <property type="project" value="InterPro"/>
</dbReference>
<dbReference type="GO" id="GO:0008821">
    <property type="term" value="F:crossover junction DNA endonuclease activity"/>
    <property type="evidence" value="ECO:0007669"/>
    <property type="project" value="UniProtKB-ARBA"/>
</dbReference>
<keyword evidence="5" id="KW-0540">Nuclease</keyword>
<evidence type="ECO:0000256" key="7">
    <source>
        <dbReference type="ARBA" id="ARBA00022759"/>
    </source>
</evidence>
<evidence type="ECO:0000313" key="18">
    <source>
        <dbReference type="Proteomes" id="UP000000311"/>
    </source>
</evidence>
<dbReference type="InterPro" id="IPR019974">
    <property type="entry name" value="XPG_CS"/>
</dbReference>
<dbReference type="SMART" id="SM00484">
    <property type="entry name" value="XPGI"/>
    <property type="match status" value="1"/>
</dbReference>
<evidence type="ECO:0000256" key="12">
    <source>
        <dbReference type="ARBA" id="ARBA00023242"/>
    </source>
</evidence>
<dbReference type="PANTHER" id="PTHR16171:SF7">
    <property type="entry name" value="DNA REPAIR PROTEIN RAD2"/>
    <property type="match status" value="1"/>
</dbReference>
<dbReference type="InterPro" id="IPR006085">
    <property type="entry name" value="XPG_DNA_repair_N"/>
</dbReference>
<dbReference type="EMBL" id="GL440425">
    <property type="protein sequence ID" value="EFN65901.1"/>
    <property type="molecule type" value="Genomic_DNA"/>
</dbReference>
<dbReference type="GO" id="GO:0000400">
    <property type="term" value="F:four-way junction DNA binding"/>
    <property type="evidence" value="ECO:0007669"/>
    <property type="project" value="UniProtKB-ARBA"/>
</dbReference>
<evidence type="ECO:0000313" key="17">
    <source>
        <dbReference type="EMBL" id="EFN65901.1"/>
    </source>
</evidence>
<dbReference type="PRINTS" id="PR00066">
    <property type="entry name" value="XRODRMPGMNTG"/>
</dbReference>
<dbReference type="Pfam" id="PF00752">
    <property type="entry name" value="XPG_N"/>
    <property type="match status" value="1"/>
</dbReference>
<feature type="region of interest" description="Disordered" evidence="14">
    <location>
        <begin position="1079"/>
        <end position="1133"/>
    </location>
</feature>
<evidence type="ECO:0000256" key="14">
    <source>
        <dbReference type="SAM" id="MobiDB-lite"/>
    </source>
</evidence>
<dbReference type="SUPFAM" id="SSF88723">
    <property type="entry name" value="PIN domain-like"/>
    <property type="match status" value="1"/>
</dbReference>
<keyword evidence="6" id="KW-0479">Metal-binding</keyword>
<feature type="domain" description="XPG N-terminal" evidence="16">
    <location>
        <begin position="1"/>
        <end position="98"/>
    </location>
</feature>
<evidence type="ECO:0000259" key="16">
    <source>
        <dbReference type="SMART" id="SM00485"/>
    </source>
</evidence>
<evidence type="ECO:0000256" key="13">
    <source>
        <dbReference type="ARBA" id="ARBA00038112"/>
    </source>
</evidence>
<evidence type="ECO:0000256" key="3">
    <source>
        <dbReference type="ARBA" id="ARBA00005283"/>
    </source>
</evidence>
<dbReference type="GO" id="GO:0003697">
    <property type="term" value="F:single-stranded DNA binding"/>
    <property type="evidence" value="ECO:0007669"/>
    <property type="project" value="InterPro"/>
</dbReference>
<protein>
    <submittedName>
        <fullName evidence="17">DNA-repair protein complementing XP-G cells</fullName>
    </submittedName>
</protein>
<dbReference type="SMART" id="SM00279">
    <property type="entry name" value="HhH2"/>
    <property type="match status" value="1"/>
</dbReference>
<dbReference type="PRINTS" id="PR00853">
    <property type="entry name" value="XPGRADSUPER"/>
</dbReference>
<dbReference type="SMART" id="SM00485">
    <property type="entry name" value="XPGN"/>
    <property type="match status" value="1"/>
</dbReference>
<comment type="cofactor">
    <cofactor evidence="1">
        <name>Mg(2+)</name>
        <dbReference type="ChEBI" id="CHEBI:18420"/>
    </cofactor>
</comment>
<dbReference type="Pfam" id="PF00867">
    <property type="entry name" value="XPG_I"/>
    <property type="match status" value="1"/>
</dbReference>
<dbReference type="InterPro" id="IPR006084">
    <property type="entry name" value="XPG/Rad2"/>
</dbReference>
<dbReference type="FunCoup" id="E2AKY4">
    <property type="interactions" value="1346"/>
</dbReference>
<dbReference type="SUPFAM" id="SSF47807">
    <property type="entry name" value="5' to 3' exonuclease, C-terminal subdomain"/>
    <property type="match status" value="1"/>
</dbReference>
<dbReference type="PROSITE" id="PS00842">
    <property type="entry name" value="XPG_2"/>
    <property type="match status" value="1"/>
</dbReference>
<dbReference type="InterPro" id="IPR001044">
    <property type="entry name" value="XPG/Rad2_eukaryotes"/>
</dbReference>
<comment type="similarity">
    <text evidence="13">Belongs to the XPG/RAD2 endonuclease family. GEN subfamily.</text>
</comment>
<dbReference type="InterPro" id="IPR006086">
    <property type="entry name" value="XPG-I_dom"/>
</dbReference>
<dbReference type="GO" id="GO:0005634">
    <property type="term" value="C:nucleus"/>
    <property type="evidence" value="ECO:0007669"/>
    <property type="project" value="UniProtKB-SubCell"/>
</dbReference>
<dbReference type="OMA" id="PNSMDFS"/>
<dbReference type="GO" id="GO:0046872">
    <property type="term" value="F:metal ion binding"/>
    <property type="evidence" value="ECO:0007669"/>
    <property type="project" value="UniProtKB-KW"/>
</dbReference>
<dbReference type="Gene3D" id="1.10.150.20">
    <property type="entry name" value="5' to 3' exonuclease, C-terminal subdomain"/>
    <property type="match status" value="1"/>
</dbReference>
<dbReference type="InterPro" id="IPR036279">
    <property type="entry name" value="5-3_exonuclease_C_sf"/>
</dbReference>
<dbReference type="CDD" id="cd09868">
    <property type="entry name" value="PIN_XPG_RAD2"/>
    <property type="match status" value="2"/>
</dbReference>
<sequence length="1193" mass="135862">MGVHGLWKLLEASGKPVPLESLEGKVLAIDISIWIYQVLQGYQDRHGTPKPNAHLLGLFTRICKLLYYKIKPVFVFDGGVPMLKKNTIALRRKQKSIATSKAQKMKADLINNLIKHSVVKTALNKDSKVDQTNGAIQAMLNMPTNCSKEDMFILPDMPSTSNMQTYISDNEDDSDTSVELSPRKQSKWMGNIHNVDVTSNEFKALPADVRYDILTDLKETRKQNSWGRLHEIPQESQEFSGYQLTRLLKRRYVQESLESAEKEMGGKTLTLEELDKLLTEQGVNTKGNDAAFRIAADSTTRLIYISDKNALVKDSNKSETDEDDILQNINEEVKSIAGPSNHTPIVEDINEYELNDSDDDIDMIHDFSFITSDENKNALDSDRESEIDMNESLAPLDKKSSKNATNPALAYLLEYSGLSQNQIMHLMKYNKDQSRKIKTADKDVKLHEKNTNSELTEGRNPTIAKSEFSLPENYVGVSKSIESQNMQNACTTNENMTVELILSNMESDNFTKKELLKNKTEVLDVTSDVISSDKLVEFEEHSFSPTKSNDNMTTELISSNVKSDNFKEKSLKNNVETSDVTSNVTFPIDNSRRSEERSSPTKSNDNMNVELISTVQTDTSDSDSDDFIEIQDVPIPYVEISQKNITKKENVEITFKPDEKLEDDIFADIFEKTDKNKDLPTSLEQICCMQQSINENDKHRIPLISENKNLKTNLLDTIPEELIIEKTKIKLLENTQLIENISNDEDKIHDFQDSNDLVQKNNTDLLTEDDTCNEYIQEKRTVLPTNEEDLIELKGQLECEQEELTKGIGKFERQATNISDQIQTEAQELLRLFGIPYIVAPMEAEAQCAYLEQIELTNGTITDDSDIWLFGGQYVYKNFFNNNRRVLQFHAYDIQHHFKLSRNQLIQLALLVGSDYTTGVAGIGPVTALEILAAFPAEGDNILHGLYKFCSWIKEGKPSGKMGLRNKLRNVKLDRDFPNQAVAQAYLFPTIDESKETFTWGKPNVVLLCDYTRQKFGWTKGKFDDTMVPVLKRLEENKNQKLLDMYFKKKILPRSIEPTLSKRVQKALCRLNNVDMDEENVNDESQSKRSKKSNTVQKLNKEDVVEIATDETHEESLPKDATSSKPVKSIDKKKYTKEYIPQREKDKECALERKLHAIEVLRKSKQGLGKTKKGKRVIRKVKKEAELSESDSN</sequence>
<keyword evidence="4" id="KW-0597">Phosphoprotein</keyword>
<reference evidence="17 18" key="1">
    <citation type="journal article" date="2010" name="Science">
        <title>Genomic comparison of the ants Camponotus floridanus and Harpegnathos saltator.</title>
        <authorList>
            <person name="Bonasio R."/>
            <person name="Zhang G."/>
            <person name="Ye C."/>
            <person name="Mutti N.S."/>
            <person name="Fang X."/>
            <person name="Qin N."/>
            <person name="Donahue G."/>
            <person name="Yang P."/>
            <person name="Li Q."/>
            <person name="Li C."/>
            <person name="Zhang P."/>
            <person name="Huang Z."/>
            <person name="Berger S.L."/>
            <person name="Reinberg D."/>
            <person name="Wang J."/>
            <person name="Liebig J."/>
        </authorList>
    </citation>
    <scope>NUCLEOTIDE SEQUENCE [LARGE SCALE GENOMIC DNA]</scope>
    <source>
        <strain evidence="18">C129</strain>
    </source>
</reference>
<dbReference type="PANTHER" id="PTHR16171">
    <property type="entry name" value="DNA REPAIR PROTEIN COMPLEMENTING XP-G CELLS-RELATED"/>
    <property type="match status" value="1"/>
</dbReference>
<dbReference type="PROSITE" id="PS00841">
    <property type="entry name" value="XPG_1"/>
    <property type="match status" value="1"/>
</dbReference>
<keyword evidence="11" id="KW-0234">DNA repair</keyword>
<name>E2AKY4_CAMFO</name>
<feature type="domain" description="XPG-I" evidence="15">
    <location>
        <begin position="831"/>
        <end position="900"/>
    </location>
</feature>
<evidence type="ECO:0000256" key="8">
    <source>
        <dbReference type="ARBA" id="ARBA00022763"/>
    </source>
</evidence>
<comment type="similarity">
    <text evidence="3">Belongs to the XPG/RAD2 endonuclease family. XPG subfamily.</text>
</comment>
<dbReference type="STRING" id="104421.E2AKY4"/>
<feature type="compositionally biased region" description="Polar residues" evidence="14">
    <location>
        <begin position="600"/>
        <end position="609"/>
    </location>
</feature>
<gene>
    <name evidence="17" type="ORF">EAG_09204</name>
</gene>
<evidence type="ECO:0000256" key="1">
    <source>
        <dbReference type="ARBA" id="ARBA00001946"/>
    </source>
</evidence>
<dbReference type="AlphaFoldDB" id="E2AKY4"/>
<feature type="region of interest" description="Disordered" evidence="14">
    <location>
        <begin position="582"/>
        <end position="609"/>
    </location>
</feature>
<dbReference type="CDD" id="cd09904">
    <property type="entry name" value="H3TH_XPG"/>
    <property type="match status" value="1"/>
</dbReference>
<feature type="compositionally biased region" description="Basic and acidic residues" evidence="14">
    <location>
        <begin position="1099"/>
        <end position="1118"/>
    </location>
</feature>
<keyword evidence="8" id="KW-0227">DNA damage</keyword>
<proteinExistence type="inferred from homology"/>